<accession>A0ABQ3SKV5</accession>
<organism evidence="2 3">
    <name type="scientific">Streptomyces nojiriensis</name>
    <dbReference type="NCBI Taxonomy" id="66374"/>
    <lineage>
        <taxon>Bacteria</taxon>
        <taxon>Bacillati</taxon>
        <taxon>Actinomycetota</taxon>
        <taxon>Actinomycetes</taxon>
        <taxon>Kitasatosporales</taxon>
        <taxon>Streptomycetaceae</taxon>
        <taxon>Streptomyces</taxon>
    </lineage>
</organism>
<comment type="caution">
    <text evidence="2">The sequence shown here is derived from an EMBL/GenBank/DDBJ whole genome shotgun (WGS) entry which is preliminary data.</text>
</comment>
<protein>
    <submittedName>
        <fullName evidence="2">Uncharacterized protein</fullName>
    </submittedName>
</protein>
<proteinExistence type="predicted"/>
<reference evidence="3" key="1">
    <citation type="submission" date="2023-07" db="EMBL/GenBank/DDBJ databases">
        <title>Whole genome shotgun sequence of Streptomyces nojiriensis NBRC 13794.</title>
        <authorList>
            <person name="Komaki H."/>
            <person name="Tamura T."/>
        </authorList>
    </citation>
    <scope>NUCLEOTIDE SEQUENCE [LARGE SCALE GENOMIC DNA]</scope>
    <source>
        <strain evidence="3">NBRC 13794</strain>
    </source>
</reference>
<gene>
    <name evidence="2" type="ORF">Snoj_26520</name>
</gene>
<dbReference type="EMBL" id="BNEC01000003">
    <property type="protein sequence ID" value="GHI68734.1"/>
    <property type="molecule type" value="Genomic_DNA"/>
</dbReference>
<evidence type="ECO:0000256" key="1">
    <source>
        <dbReference type="SAM" id="MobiDB-lite"/>
    </source>
</evidence>
<keyword evidence="3" id="KW-1185">Reference proteome</keyword>
<dbReference type="Proteomes" id="UP000613974">
    <property type="component" value="Unassembled WGS sequence"/>
</dbReference>
<evidence type="ECO:0000313" key="2">
    <source>
        <dbReference type="EMBL" id="GHI68734.1"/>
    </source>
</evidence>
<sequence>MQLAAHSQMVSMVWEVLSERDTGLLIGPYQSPLLAARTQRTGESEGAHGAARHLNRLTADILEAGHRHGSGGPPRGRGPPPP</sequence>
<feature type="region of interest" description="Disordered" evidence="1">
    <location>
        <begin position="61"/>
        <end position="82"/>
    </location>
</feature>
<evidence type="ECO:0000313" key="3">
    <source>
        <dbReference type="Proteomes" id="UP000613974"/>
    </source>
</evidence>
<name>A0ABQ3SKV5_9ACTN</name>